<dbReference type="EMBL" id="JAHCDA010000001">
    <property type="protein sequence ID" value="MBS7810776.1"/>
    <property type="molecule type" value="Genomic_DNA"/>
</dbReference>
<dbReference type="InterPro" id="IPR035901">
    <property type="entry name" value="GIY-YIG_endonuc_sf"/>
</dbReference>
<accession>A0ABS5QBZ5</accession>
<organism evidence="1 2">
    <name type="scientific">Roseococcus pinisoli</name>
    <dbReference type="NCBI Taxonomy" id="2835040"/>
    <lineage>
        <taxon>Bacteria</taxon>
        <taxon>Pseudomonadati</taxon>
        <taxon>Pseudomonadota</taxon>
        <taxon>Alphaproteobacteria</taxon>
        <taxon>Acetobacterales</taxon>
        <taxon>Roseomonadaceae</taxon>
        <taxon>Roseococcus</taxon>
    </lineage>
</organism>
<evidence type="ECO:0000313" key="2">
    <source>
        <dbReference type="Proteomes" id="UP000766336"/>
    </source>
</evidence>
<name>A0ABS5QBZ5_9PROT</name>
<comment type="caution">
    <text evidence="1">The sequence shown here is derived from an EMBL/GenBank/DDBJ whole genome shotgun (WGS) entry which is preliminary data.</text>
</comment>
<dbReference type="RefSeq" id="WP_213669376.1">
    <property type="nucleotide sequence ID" value="NZ_JAHCDA010000001.1"/>
</dbReference>
<reference evidence="1 2" key="1">
    <citation type="submission" date="2021-05" db="EMBL/GenBank/DDBJ databases">
        <title>Roseococcus sp. XZZS9, whole genome shotgun sequencing project.</title>
        <authorList>
            <person name="Zhao G."/>
            <person name="Shen L."/>
        </authorList>
    </citation>
    <scope>NUCLEOTIDE SEQUENCE [LARGE SCALE GENOMIC DNA]</scope>
    <source>
        <strain evidence="1 2">XZZS9</strain>
    </source>
</reference>
<sequence length="111" mass="12577">MQQDDRKAAIAAYKERRVATGVYAVRSASTGRQWVGSAPDLATIWNRLSFTLRQGHAPQRSLQAAWREHGAEDFTFAVVEQVDVEKIGYGRDRALRSRVEHWCEALHAEPL</sequence>
<proteinExistence type="predicted"/>
<protein>
    <submittedName>
        <fullName evidence="1">GIY-YIG nuclease family protein</fullName>
    </submittedName>
</protein>
<keyword evidence="2" id="KW-1185">Reference proteome</keyword>
<evidence type="ECO:0000313" key="1">
    <source>
        <dbReference type="EMBL" id="MBS7810776.1"/>
    </source>
</evidence>
<dbReference type="SUPFAM" id="SSF82771">
    <property type="entry name" value="GIY-YIG endonuclease"/>
    <property type="match status" value="1"/>
</dbReference>
<dbReference type="Gene3D" id="3.40.1440.10">
    <property type="entry name" value="GIY-YIG endonuclease"/>
    <property type="match status" value="1"/>
</dbReference>
<dbReference type="Proteomes" id="UP000766336">
    <property type="component" value="Unassembled WGS sequence"/>
</dbReference>
<dbReference type="CDD" id="cd10451">
    <property type="entry name" value="GIY-YIG_LuxR_like"/>
    <property type="match status" value="1"/>
</dbReference>
<gene>
    <name evidence="1" type="ORF">KHU32_07490</name>
</gene>